<accession>A0A915KAV4</accession>
<protein>
    <submittedName>
        <fullName evidence="2">LAGLIDADG homing endonuclease</fullName>
    </submittedName>
</protein>
<reference evidence="2" key="1">
    <citation type="submission" date="2022-11" db="UniProtKB">
        <authorList>
            <consortium name="WormBaseParasite"/>
        </authorList>
    </citation>
    <scope>IDENTIFICATION</scope>
</reference>
<sequence>MANSMIGVQGLLERLVLDQKEKDIREYVPGRQNAMTDFLTRKDEPKDAKDKNSPKWKYVFKILFCNLETQINEIESQELVQQFQSIRDEETYYSLFYNFATLWFCSILKRGIINRKKSLGKSFLTMQCGQNFIPKSSFELLLFNIKSHETPLSREISVAESSISGVNVQPRDVRVFLSDSIRNLRTR</sequence>
<proteinExistence type="predicted"/>
<dbReference type="WBParaSite" id="nRc.2.0.1.t35908-RA">
    <property type="protein sequence ID" value="nRc.2.0.1.t35908-RA"/>
    <property type="gene ID" value="nRc.2.0.1.g35908"/>
</dbReference>
<name>A0A915KAV4_ROMCU</name>
<organism evidence="1 2">
    <name type="scientific">Romanomermis culicivorax</name>
    <name type="common">Nematode worm</name>
    <dbReference type="NCBI Taxonomy" id="13658"/>
    <lineage>
        <taxon>Eukaryota</taxon>
        <taxon>Metazoa</taxon>
        <taxon>Ecdysozoa</taxon>
        <taxon>Nematoda</taxon>
        <taxon>Enoplea</taxon>
        <taxon>Dorylaimia</taxon>
        <taxon>Mermithida</taxon>
        <taxon>Mermithoidea</taxon>
        <taxon>Mermithidae</taxon>
        <taxon>Romanomermis</taxon>
    </lineage>
</organism>
<keyword evidence="1" id="KW-1185">Reference proteome</keyword>
<evidence type="ECO:0000313" key="2">
    <source>
        <dbReference type="WBParaSite" id="nRc.2.0.1.t35908-RA"/>
    </source>
</evidence>
<dbReference type="Proteomes" id="UP000887565">
    <property type="component" value="Unplaced"/>
</dbReference>
<dbReference type="AlphaFoldDB" id="A0A915KAV4"/>
<evidence type="ECO:0000313" key="1">
    <source>
        <dbReference type="Proteomes" id="UP000887565"/>
    </source>
</evidence>